<feature type="transmembrane region" description="Helical" evidence="2">
    <location>
        <begin position="311"/>
        <end position="334"/>
    </location>
</feature>
<feature type="transmembrane region" description="Helical" evidence="2">
    <location>
        <begin position="276"/>
        <end position="299"/>
    </location>
</feature>
<feature type="transmembrane region" description="Helical" evidence="2">
    <location>
        <begin position="106"/>
        <end position="128"/>
    </location>
</feature>
<dbReference type="EnsemblProtists" id="PYU1_T007118">
    <property type="protein sequence ID" value="PYU1_T007118"/>
    <property type="gene ID" value="PYU1_G007103"/>
</dbReference>
<dbReference type="eggNOG" id="ENOG502R135">
    <property type="taxonomic scope" value="Eukaryota"/>
</dbReference>
<keyword evidence="2" id="KW-1133">Transmembrane helix</keyword>
<feature type="transmembrane region" description="Helical" evidence="2">
    <location>
        <begin position="230"/>
        <end position="256"/>
    </location>
</feature>
<organism evidence="4 5">
    <name type="scientific">Globisporangium ultimum (strain ATCC 200006 / CBS 805.95 / DAOM BR144)</name>
    <name type="common">Pythium ultimum</name>
    <dbReference type="NCBI Taxonomy" id="431595"/>
    <lineage>
        <taxon>Eukaryota</taxon>
        <taxon>Sar</taxon>
        <taxon>Stramenopiles</taxon>
        <taxon>Oomycota</taxon>
        <taxon>Peronosporomycetes</taxon>
        <taxon>Pythiales</taxon>
        <taxon>Pythiaceae</taxon>
        <taxon>Globisporangium</taxon>
    </lineage>
</organism>
<protein>
    <recommendedName>
        <fullName evidence="3">TRP C-terminal domain-containing protein</fullName>
    </recommendedName>
</protein>
<feature type="transmembrane region" description="Helical" evidence="2">
    <location>
        <begin position="421"/>
        <end position="444"/>
    </location>
</feature>
<evidence type="ECO:0000259" key="3">
    <source>
        <dbReference type="Pfam" id="PF06011"/>
    </source>
</evidence>
<evidence type="ECO:0000256" key="1">
    <source>
        <dbReference type="SAM" id="MobiDB-lite"/>
    </source>
</evidence>
<dbReference type="InterPro" id="IPR010308">
    <property type="entry name" value="TRP_C"/>
</dbReference>
<name>K3WQ76_GLOUD</name>
<evidence type="ECO:0000256" key="2">
    <source>
        <dbReference type="SAM" id="Phobius"/>
    </source>
</evidence>
<accession>K3WQ76</accession>
<feature type="region of interest" description="Disordered" evidence="1">
    <location>
        <begin position="505"/>
        <end position="524"/>
    </location>
</feature>
<feature type="transmembrane region" description="Helical" evidence="2">
    <location>
        <begin position="371"/>
        <end position="389"/>
    </location>
</feature>
<dbReference type="PANTHER" id="PTHR31145">
    <property type="entry name" value="INTEGRAL MEMBRANE PROTEIN (AFU_ORTHOLOGUE AFUA_7G01610)"/>
    <property type="match status" value="1"/>
</dbReference>
<feature type="transmembrane region" description="Helical" evidence="2">
    <location>
        <begin position="395"/>
        <end position="414"/>
    </location>
</feature>
<evidence type="ECO:0000313" key="5">
    <source>
        <dbReference type="Proteomes" id="UP000019132"/>
    </source>
</evidence>
<evidence type="ECO:0000313" key="4">
    <source>
        <dbReference type="EnsemblProtists" id="PYU1_T007118"/>
    </source>
</evidence>
<keyword evidence="2" id="KW-0812">Transmembrane</keyword>
<dbReference type="VEuPathDB" id="FungiDB:PYU1_G007103"/>
<dbReference type="OMA" id="YKHELAD"/>
<dbReference type="PANTHER" id="PTHR31145:SF6">
    <property type="entry name" value="INTEGRAL MEMBRANE PROTEIN (AFU_ORTHOLOGUE AFUA_7G01610)"/>
    <property type="match status" value="1"/>
</dbReference>
<proteinExistence type="predicted"/>
<feature type="domain" description="TRP C-terminal" evidence="3">
    <location>
        <begin position="115"/>
        <end position="495"/>
    </location>
</feature>
<feature type="transmembrane region" description="Helical" evidence="2">
    <location>
        <begin position="20"/>
        <end position="41"/>
    </location>
</feature>
<reference evidence="5" key="1">
    <citation type="journal article" date="2010" name="Genome Biol.">
        <title>Genome sequence of the necrotrophic plant pathogen Pythium ultimum reveals original pathogenicity mechanisms and effector repertoire.</title>
        <authorList>
            <person name="Levesque C.A."/>
            <person name="Brouwer H."/>
            <person name="Cano L."/>
            <person name="Hamilton J.P."/>
            <person name="Holt C."/>
            <person name="Huitema E."/>
            <person name="Raffaele S."/>
            <person name="Robideau G.P."/>
            <person name="Thines M."/>
            <person name="Win J."/>
            <person name="Zerillo M.M."/>
            <person name="Beakes G.W."/>
            <person name="Boore J.L."/>
            <person name="Busam D."/>
            <person name="Dumas B."/>
            <person name="Ferriera S."/>
            <person name="Fuerstenberg S.I."/>
            <person name="Gachon C.M."/>
            <person name="Gaulin E."/>
            <person name="Govers F."/>
            <person name="Grenville-Briggs L."/>
            <person name="Horner N."/>
            <person name="Hostetler J."/>
            <person name="Jiang R.H."/>
            <person name="Johnson J."/>
            <person name="Krajaejun T."/>
            <person name="Lin H."/>
            <person name="Meijer H.J."/>
            <person name="Moore B."/>
            <person name="Morris P."/>
            <person name="Phuntmart V."/>
            <person name="Puiu D."/>
            <person name="Shetty J."/>
            <person name="Stajich J.E."/>
            <person name="Tripathy S."/>
            <person name="Wawra S."/>
            <person name="van West P."/>
            <person name="Whitty B.R."/>
            <person name="Coutinho P.M."/>
            <person name="Henrissat B."/>
            <person name="Martin F."/>
            <person name="Thomas P.D."/>
            <person name="Tyler B.M."/>
            <person name="De Vries R.P."/>
            <person name="Kamoun S."/>
            <person name="Yandell M."/>
            <person name="Tisserat N."/>
            <person name="Buell C.R."/>
        </authorList>
    </citation>
    <scope>NUCLEOTIDE SEQUENCE</scope>
    <source>
        <strain evidence="5">DAOM:BR144</strain>
    </source>
</reference>
<dbReference type="InterPro" id="IPR040241">
    <property type="entry name" value="TRP_Flc/Pkd2-like"/>
</dbReference>
<dbReference type="InParanoid" id="K3WQ76"/>
<keyword evidence="5" id="KW-1185">Reference proteome</keyword>
<keyword evidence="2" id="KW-0472">Membrane</keyword>
<dbReference type="HOGENOM" id="CLU_028860_0_0_1"/>
<reference evidence="5" key="2">
    <citation type="submission" date="2010-04" db="EMBL/GenBank/DDBJ databases">
        <authorList>
            <person name="Buell R."/>
            <person name="Hamilton J."/>
            <person name="Hostetler J."/>
        </authorList>
    </citation>
    <scope>NUCLEOTIDE SEQUENCE [LARGE SCALE GENOMIC DNA]</scope>
    <source>
        <strain evidence="5">DAOM:BR144</strain>
    </source>
</reference>
<sequence length="564" mass="61849">MLNPVKTAVKCCGCVVLSQLIGVLVSLGVLAAFVLVFYLYAVPWGEDRIRDALHLGSDVDIGSLNASVIAANNCSGCVFGVNTDWPTNTTGALHFLDTSAGPTASAVIATSLAAGAAAGVGSMLWASFFPSAASVMSFSSGFYEMTHIVEQAQFIGMISQLQIDGAPVFLHQFSREMAWTNFNVPKSITDRFSSTSRRRLESSSLLSTTASGETGPKRYADLIGVSPERLFFYTLLSFAIVVGAIHVLYIIGVAIFSMLSKKESFGQVAAKLYQKVIWACILALLLAQYIFSMAGSYYIYQNADSSDRDSYFVWGTIGLIVVVGFALVFGVLIISANRKELEDIGTFEHDQRPFSAKYGPYYDEYNFDNRFFFVPRILLAVSTGAVVGTIQNGTTQLLCILGITMLYLMLLLVREPNLLRFLYYIGITSVFMKVVLVCMMLMLVQDDYFPQSVRDNVAYGIIGVNIFIFFLLFLRQAYTIIHKLVRGCKNKKNTRDRATSDEVINLENGNGLPRNPPPYSRLESTASYNNKAAQTPVQNTNGAMAANTGFTNNQTNQQFGRGNA</sequence>
<dbReference type="GO" id="GO:0055085">
    <property type="term" value="P:transmembrane transport"/>
    <property type="evidence" value="ECO:0007669"/>
    <property type="project" value="TreeGrafter"/>
</dbReference>
<feature type="compositionally biased region" description="Low complexity" evidence="1">
    <location>
        <begin position="547"/>
        <end position="564"/>
    </location>
</feature>
<feature type="region of interest" description="Disordered" evidence="1">
    <location>
        <begin position="544"/>
        <end position="564"/>
    </location>
</feature>
<dbReference type="STRING" id="431595.K3WQ76"/>
<reference evidence="4" key="3">
    <citation type="submission" date="2015-02" db="UniProtKB">
        <authorList>
            <consortium name="EnsemblProtists"/>
        </authorList>
    </citation>
    <scope>IDENTIFICATION</scope>
    <source>
        <strain evidence="4">DAOM BR144</strain>
    </source>
</reference>
<dbReference type="GO" id="GO:0016020">
    <property type="term" value="C:membrane"/>
    <property type="evidence" value="ECO:0007669"/>
    <property type="project" value="TreeGrafter"/>
</dbReference>
<dbReference type="Proteomes" id="UP000019132">
    <property type="component" value="Unassembled WGS sequence"/>
</dbReference>
<dbReference type="AlphaFoldDB" id="K3WQ76"/>
<dbReference type="EMBL" id="GL376560">
    <property type="status" value="NOT_ANNOTATED_CDS"/>
    <property type="molecule type" value="Genomic_DNA"/>
</dbReference>
<feature type="transmembrane region" description="Helical" evidence="2">
    <location>
        <begin position="456"/>
        <end position="474"/>
    </location>
</feature>
<dbReference type="Pfam" id="PF06011">
    <property type="entry name" value="TRP"/>
    <property type="match status" value="1"/>
</dbReference>